<keyword evidence="3" id="KW-1185">Reference proteome</keyword>
<dbReference type="SUPFAM" id="SSF52833">
    <property type="entry name" value="Thioredoxin-like"/>
    <property type="match status" value="1"/>
</dbReference>
<dbReference type="EMBL" id="SZYH01000001">
    <property type="protein sequence ID" value="TKV66757.1"/>
    <property type="molecule type" value="Genomic_DNA"/>
</dbReference>
<organism evidence="2 3">
    <name type="scientific">Marinobacter panjinensis</name>
    <dbReference type="NCBI Taxonomy" id="2576384"/>
    <lineage>
        <taxon>Bacteria</taxon>
        <taxon>Pseudomonadati</taxon>
        <taxon>Pseudomonadota</taxon>
        <taxon>Gammaproteobacteria</taxon>
        <taxon>Pseudomonadales</taxon>
        <taxon>Marinobacteraceae</taxon>
        <taxon>Marinobacter</taxon>
    </lineage>
</organism>
<evidence type="ECO:0000313" key="3">
    <source>
        <dbReference type="Proteomes" id="UP000308488"/>
    </source>
</evidence>
<proteinExistence type="predicted"/>
<dbReference type="CDD" id="cd02947">
    <property type="entry name" value="TRX_family"/>
    <property type="match status" value="1"/>
</dbReference>
<name>A0A4U6QZI5_9GAMM</name>
<gene>
    <name evidence="2" type="ORF">FDP08_00960</name>
</gene>
<dbReference type="AlphaFoldDB" id="A0A4U6QZI5"/>
<protein>
    <submittedName>
        <fullName evidence="2">Thioredoxin family protein</fullName>
    </submittedName>
</protein>
<dbReference type="InterPro" id="IPR036249">
    <property type="entry name" value="Thioredoxin-like_sf"/>
</dbReference>
<sequence length="50" mass="5578">MGFTPKYTTEAPQLQEVQQARGPLVLEFGTSWCGHCRAAQPHIEEAFTSK</sequence>
<dbReference type="RefSeq" id="WP_137434179.1">
    <property type="nucleotide sequence ID" value="NZ_JANRHC010000004.1"/>
</dbReference>
<dbReference type="Proteomes" id="UP000308488">
    <property type="component" value="Unassembled WGS sequence"/>
</dbReference>
<dbReference type="Pfam" id="PF00085">
    <property type="entry name" value="Thioredoxin"/>
    <property type="match status" value="1"/>
</dbReference>
<evidence type="ECO:0000259" key="1">
    <source>
        <dbReference type="Pfam" id="PF00085"/>
    </source>
</evidence>
<dbReference type="OrthoDB" id="215495at2"/>
<comment type="caution">
    <text evidence="2">The sequence shown here is derived from an EMBL/GenBank/DDBJ whole genome shotgun (WGS) entry which is preliminary data.</text>
</comment>
<accession>A0A4U6QZI5</accession>
<dbReference type="InterPro" id="IPR013766">
    <property type="entry name" value="Thioredoxin_domain"/>
</dbReference>
<evidence type="ECO:0000313" key="2">
    <source>
        <dbReference type="EMBL" id="TKV66757.1"/>
    </source>
</evidence>
<feature type="domain" description="Thioredoxin" evidence="1">
    <location>
        <begin position="14"/>
        <end position="48"/>
    </location>
</feature>
<dbReference type="Gene3D" id="3.40.30.10">
    <property type="entry name" value="Glutaredoxin"/>
    <property type="match status" value="1"/>
</dbReference>
<reference evidence="2 3" key="1">
    <citation type="submission" date="2019-05" db="EMBL/GenBank/DDBJ databases">
        <title>Marinobacter panjinensis sp. nov., a moderately halophilic bacterium isolated from sea tidal flat environment.</title>
        <authorList>
            <person name="Yang W."/>
            <person name="An M."/>
            <person name="He W."/>
            <person name="Luo X."/>
            <person name="Zhu L."/>
            <person name="Chen G."/>
            <person name="Zhang Y."/>
            <person name="Wang Y."/>
        </authorList>
    </citation>
    <scope>NUCLEOTIDE SEQUENCE [LARGE SCALE GENOMIC DNA]</scope>
    <source>
        <strain evidence="2 3">PJ-16</strain>
    </source>
</reference>